<evidence type="ECO:0008006" key="3">
    <source>
        <dbReference type="Google" id="ProtNLM"/>
    </source>
</evidence>
<reference evidence="1" key="1">
    <citation type="journal article" date="2024" name="BMC Genomics">
        <title>Functional annotation of a divergent genome using sequence and structure-based similarity.</title>
        <authorList>
            <person name="Svedberg D."/>
            <person name="Winiger R.R."/>
            <person name="Berg A."/>
            <person name="Sharma H."/>
            <person name="Tellgren-Roth C."/>
            <person name="Debrunner-Vossbrinck B.A."/>
            <person name="Vossbrinck C.R."/>
            <person name="Barandun J."/>
        </authorList>
    </citation>
    <scope>NUCLEOTIDE SEQUENCE</scope>
    <source>
        <strain evidence="1">Illinois isolate</strain>
    </source>
</reference>
<dbReference type="InterPro" id="IPR018783">
    <property type="entry name" value="TF_ENY2"/>
</dbReference>
<evidence type="ECO:0000313" key="2">
    <source>
        <dbReference type="Proteomes" id="UP001334084"/>
    </source>
</evidence>
<dbReference type="RefSeq" id="XP_065331157.1">
    <property type="nucleotide sequence ID" value="XM_065475085.1"/>
</dbReference>
<dbReference type="KEGG" id="vnx:VNE69_11175"/>
<dbReference type="InterPro" id="IPR038212">
    <property type="entry name" value="TF_EnY2_sf"/>
</dbReference>
<accession>A0AAX4JGJ1</accession>
<protein>
    <recommendedName>
        <fullName evidence="3">Transcription and mRNA export factor SUS1</fullName>
    </recommendedName>
</protein>
<name>A0AAX4JGJ1_9MICR</name>
<evidence type="ECO:0000313" key="1">
    <source>
        <dbReference type="EMBL" id="WUR05012.1"/>
    </source>
</evidence>
<dbReference type="AlphaFoldDB" id="A0AAX4JGJ1"/>
<dbReference type="Gene3D" id="1.10.246.140">
    <property type="match status" value="1"/>
</dbReference>
<keyword evidence="2" id="KW-1185">Reference proteome</keyword>
<dbReference type="GeneID" id="90542849"/>
<dbReference type="EMBL" id="CP142736">
    <property type="protein sequence ID" value="WUR05012.1"/>
    <property type="molecule type" value="Genomic_DNA"/>
</dbReference>
<dbReference type="Proteomes" id="UP001334084">
    <property type="component" value="Chromosome 11"/>
</dbReference>
<dbReference type="GO" id="GO:0000124">
    <property type="term" value="C:SAGA complex"/>
    <property type="evidence" value="ECO:0007669"/>
    <property type="project" value="InterPro"/>
</dbReference>
<organism evidence="1 2">
    <name type="scientific">Vairimorpha necatrix</name>
    <dbReference type="NCBI Taxonomy" id="6039"/>
    <lineage>
        <taxon>Eukaryota</taxon>
        <taxon>Fungi</taxon>
        <taxon>Fungi incertae sedis</taxon>
        <taxon>Microsporidia</taxon>
        <taxon>Nosematidae</taxon>
        <taxon>Vairimorpha</taxon>
    </lineage>
</organism>
<gene>
    <name evidence="1" type="ORF">VNE69_11175</name>
</gene>
<dbReference type="GO" id="GO:0003713">
    <property type="term" value="F:transcription coactivator activity"/>
    <property type="evidence" value="ECO:0007669"/>
    <property type="project" value="InterPro"/>
</dbReference>
<dbReference type="GO" id="GO:0006406">
    <property type="term" value="P:mRNA export from nucleus"/>
    <property type="evidence" value="ECO:0007669"/>
    <property type="project" value="InterPro"/>
</dbReference>
<dbReference type="Pfam" id="PF10163">
    <property type="entry name" value="EnY2"/>
    <property type="match status" value="1"/>
</dbReference>
<proteinExistence type="predicted"/>
<sequence length="93" mass="11526">MDKNDENIEEILNKYGVKDQFLNSFDTMLNEYDFKSKINYHIKNIYKHRKIEEVPETEIYNTIMEFMTNNLPEEIQEKLYYQIRKFIDENLEF</sequence>
<dbReference type="GO" id="GO:0005643">
    <property type="term" value="C:nuclear pore"/>
    <property type="evidence" value="ECO:0007669"/>
    <property type="project" value="InterPro"/>
</dbReference>